<dbReference type="RefSeq" id="WP_015182633.1">
    <property type="nucleotide sequence ID" value="NC_019738.1"/>
</dbReference>
<keyword evidence="1" id="KW-0472">Membrane</keyword>
<protein>
    <recommendedName>
        <fullName evidence="2">Oxidoreductase molybdopterin-binding domain-containing protein</fullName>
    </recommendedName>
</protein>
<dbReference type="Pfam" id="PF00174">
    <property type="entry name" value="Oxidored_molyb"/>
    <property type="match status" value="1"/>
</dbReference>
<evidence type="ECO:0000256" key="1">
    <source>
        <dbReference type="SAM" id="Phobius"/>
    </source>
</evidence>
<dbReference type="SUPFAM" id="SSF56524">
    <property type="entry name" value="Oxidoreductase molybdopterin-binding domain"/>
    <property type="match status" value="1"/>
</dbReference>
<keyword evidence="1" id="KW-0812">Transmembrane</keyword>
<dbReference type="Proteomes" id="UP000010471">
    <property type="component" value="Chromosome"/>
</dbReference>
<sequence length="377" mass="42447">MYQPTAYCLLLRRTLRELASALLPMGKKKGKHKKAKTKTTFLGILVAVVLCTMLAYLSGCSEQPTHTELERLRQEAIAENYQIAALHEKQQAKPNWQFTVHGRTALGQPIPLSWSKVKTLAMTSVWTTDPHHTSDSQAIFHFRGVAVSTLLDEFGVAPNVKDITFVAYDAYRSTVTLNDVRQYPIILALERNHKKISRSDGGPLYLVFPQTKFPQLRQKYFDRFWVFYITDMVVGTEPIQLQVGKQILDAAAISKLPHITIEETVGYRIGWPANKVKLYGVRLSDVLDAAELKLSRRSVVIVRGKAPIDRSRANPIRLEAADLKRCDILLATHWGDEQMPIPASMGGPMTLAFSSACQTPSDARRWVTFVEELEVTQ</sequence>
<feature type="domain" description="Oxidoreductase molybdopterin-binding" evidence="2">
    <location>
        <begin position="93"/>
        <end position="211"/>
    </location>
</feature>
<evidence type="ECO:0000313" key="4">
    <source>
        <dbReference type="Proteomes" id="UP000010471"/>
    </source>
</evidence>
<keyword evidence="4" id="KW-1185">Reference proteome</keyword>
<dbReference type="eggNOG" id="COG2041">
    <property type="taxonomic scope" value="Bacteria"/>
</dbReference>
<dbReference type="EMBL" id="CP003630">
    <property type="protein sequence ID" value="AFZ18484.1"/>
    <property type="molecule type" value="Genomic_DNA"/>
</dbReference>
<dbReference type="InterPro" id="IPR036374">
    <property type="entry name" value="OxRdtase_Mopterin-bd_sf"/>
</dbReference>
<organism evidence="3 4">
    <name type="scientific">Allocoleopsis franciscana PCC 7113</name>
    <dbReference type="NCBI Taxonomy" id="1173027"/>
    <lineage>
        <taxon>Bacteria</taxon>
        <taxon>Bacillati</taxon>
        <taxon>Cyanobacteriota</taxon>
        <taxon>Cyanophyceae</taxon>
        <taxon>Coleofasciculales</taxon>
        <taxon>Coleofasciculaceae</taxon>
        <taxon>Allocoleopsis</taxon>
        <taxon>Allocoleopsis franciscana</taxon>
    </lineage>
</organism>
<accession>K9WFD4</accession>
<dbReference type="InterPro" id="IPR000572">
    <property type="entry name" value="OxRdtase_Mopterin-bd_dom"/>
</dbReference>
<dbReference type="KEGG" id="mic:Mic7113_2699"/>
<dbReference type="AlphaFoldDB" id="K9WFD4"/>
<gene>
    <name evidence="3" type="ORF">Mic7113_2699</name>
</gene>
<evidence type="ECO:0000313" key="3">
    <source>
        <dbReference type="EMBL" id="AFZ18484.1"/>
    </source>
</evidence>
<feature type="transmembrane region" description="Helical" evidence="1">
    <location>
        <begin position="39"/>
        <end position="57"/>
    </location>
</feature>
<proteinExistence type="predicted"/>
<keyword evidence="1" id="KW-1133">Transmembrane helix</keyword>
<dbReference type="eggNOG" id="COG3915">
    <property type="taxonomic scope" value="Bacteria"/>
</dbReference>
<dbReference type="Gene3D" id="3.90.420.10">
    <property type="entry name" value="Oxidoreductase, molybdopterin-binding domain"/>
    <property type="match status" value="2"/>
</dbReference>
<name>K9WFD4_9CYAN</name>
<dbReference type="OrthoDB" id="456375at2"/>
<reference evidence="3 4" key="1">
    <citation type="submission" date="2012-06" db="EMBL/GenBank/DDBJ databases">
        <title>Finished chromosome of genome of Microcoleus sp. PCC 7113.</title>
        <authorList>
            <consortium name="US DOE Joint Genome Institute"/>
            <person name="Gugger M."/>
            <person name="Coursin T."/>
            <person name="Rippka R."/>
            <person name="Tandeau De Marsac N."/>
            <person name="Huntemann M."/>
            <person name="Wei C.-L."/>
            <person name="Han J."/>
            <person name="Detter J.C."/>
            <person name="Han C."/>
            <person name="Tapia R."/>
            <person name="Chen A."/>
            <person name="Kyrpides N."/>
            <person name="Mavromatis K."/>
            <person name="Markowitz V."/>
            <person name="Szeto E."/>
            <person name="Ivanova N."/>
            <person name="Pagani I."/>
            <person name="Pati A."/>
            <person name="Goodwin L."/>
            <person name="Nordberg H.P."/>
            <person name="Cantor M.N."/>
            <person name="Hua S.X."/>
            <person name="Woyke T."/>
            <person name="Kerfeld C.A."/>
        </authorList>
    </citation>
    <scope>NUCLEOTIDE SEQUENCE [LARGE SCALE GENOMIC DNA]</scope>
    <source>
        <strain evidence="3 4">PCC 7113</strain>
    </source>
</reference>
<dbReference type="HOGENOM" id="CLU_733220_0_0_3"/>
<evidence type="ECO:0000259" key="2">
    <source>
        <dbReference type="Pfam" id="PF00174"/>
    </source>
</evidence>
<dbReference type="STRING" id="1173027.Mic7113_2699"/>